<name>A0A0R3UHL8_MESCO</name>
<dbReference type="AlphaFoldDB" id="A0A0R3UHL8"/>
<keyword evidence="2" id="KW-1185">Reference proteome</keyword>
<evidence type="ECO:0000313" key="1">
    <source>
        <dbReference type="EMBL" id="VDD80844.1"/>
    </source>
</evidence>
<accession>A0A0R3UHL8</accession>
<dbReference type="EMBL" id="UXSR01005301">
    <property type="protein sequence ID" value="VDD80844.1"/>
    <property type="molecule type" value="Genomic_DNA"/>
</dbReference>
<reference evidence="1 2" key="2">
    <citation type="submission" date="2018-10" db="EMBL/GenBank/DDBJ databases">
        <authorList>
            <consortium name="Pathogen Informatics"/>
        </authorList>
    </citation>
    <scope>NUCLEOTIDE SEQUENCE [LARGE SCALE GENOMIC DNA]</scope>
</reference>
<proteinExistence type="predicted"/>
<reference evidence="3" key="1">
    <citation type="submission" date="2017-02" db="UniProtKB">
        <authorList>
            <consortium name="WormBaseParasite"/>
        </authorList>
    </citation>
    <scope>IDENTIFICATION</scope>
</reference>
<dbReference type="Proteomes" id="UP000267029">
    <property type="component" value="Unassembled WGS sequence"/>
</dbReference>
<evidence type="ECO:0000313" key="2">
    <source>
        <dbReference type="Proteomes" id="UP000267029"/>
    </source>
</evidence>
<evidence type="ECO:0000313" key="3">
    <source>
        <dbReference type="WBParaSite" id="MCOS_0000684601-mRNA-1"/>
    </source>
</evidence>
<gene>
    <name evidence="1" type="ORF">MCOS_LOCUS6847</name>
</gene>
<organism evidence="3">
    <name type="scientific">Mesocestoides corti</name>
    <name type="common">Flatworm</name>
    <dbReference type="NCBI Taxonomy" id="53468"/>
    <lineage>
        <taxon>Eukaryota</taxon>
        <taxon>Metazoa</taxon>
        <taxon>Spiralia</taxon>
        <taxon>Lophotrochozoa</taxon>
        <taxon>Platyhelminthes</taxon>
        <taxon>Cestoda</taxon>
        <taxon>Eucestoda</taxon>
        <taxon>Cyclophyllidea</taxon>
        <taxon>Mesocestoididae</taxon>
        <taxon>Mesocestoides</taxon>
    </lineage>
</organism>
<dbReference type="WBParaSite" id="MCOS_0000684601-mRNA-1">
    <property type="protein sequence ID" value="MCOS_0000684601-mRNA-1"/>
    <property type="gene ID" value="MCOS_0000684601"/>
</dbReference>
<sequence length="242" mass="27180">MSKELPFAPHLQTETNNLLHHQNSSSFTALPMAQSACLRQDPKCQATESSFTEVSCPLDAPPVEFEAAAFEANDPVRWKLLELVREELKQLKATKAAYVSKKQVIRQLRSLLEHFDSLPTLMNTLKTFFLNTFLFLSGLDFLLQFFNFLNVLSSLNFIIDFLYNRIACTSFRLLHVPELVIAHKLVPSQDFSWDIKLPASSCSIFTEVAVRNSLNSDLVASDTGIKCPPIGSQKGKALLKKS</sequence>
<protein>
    <submittedName>
        <fullName evidence="3">Rho_N domain-containing protein</fullName>
    </submittedName>
</protein>